<dbReference type="Gene3D" id="1.10.10.10">
    <property type="entry name" value="Winged helix-like DNA-binding domain superfamily/Winged helix DNA-binding domain"/>
    <property type="match status" value="1"/>
</dbReference>
<dbReference type="SUPFAM" id="SSF46785">
    <property type="entry name" value="Winged helix' DNA-binding domain"/>
    <property type="match status" value="1"/>
</dbReference>
<feature type="compositionally biased region" description="Low complexity" evidence="1">
    <location>
        <begin position="242"/>
        <end position="266"/>
    </location>
</feature>
<dbReference type="InterPro" id="IPR000086">
    <property type="entry name" value="NUDIX_hydrolase_dom"/>
</dbReference>
<evidence type="ECO:0000313" key="5">
    <source>
        <dbReference type="Proteomes" id="UP001480955"/>
    </source>
</evidence>
<dbReference type="EMBL" id="JBELQE010000117">
    <property type="protein sequence ID" value="MER2252670.1"/>
    <property type="molecule type" value="Genomic_DNA"/>
</dbReference>
<dbReference type="InterPro" id="IPR036388">
    <property type="entry name" value="WH-like_DNA-bd_sf"/>
</dbReference>
<evidence type="ECO:0000256" key="1">
    <source>
        <dbReference type="SAM" id="MobiDB-lite"/>
    </source>
</evidence>
<dbReference type="PANTHER" id="PTHR43736">
    <property type="entry name" value="ADP-RIBOSE PYROPHOSPHATASE"/>
    <property type="match status" value="1"/>
</dbReference>
<sequence>MNPIESEAAFLARYDPADYARPAIAVDLVLLGLSGGRPAILLLKRDRHPHAGRHALPGGFVGIDEPLDAAAARVLREKAGGAPAHLEQLYTFGAVERDPRMRIVTVAYLALLTEAAFAEALARAPALQPGTVAASSIDGPVTVHALHGEALALAFDHAEIVAVALRRLRGKLDYSEVGFALLPELFTLRQLQDVHEAILGTRLNKPAFRRRMLDRGWLEPTGRFETGTSYRPAELYRPARNPSPTASTNSSPTSSPNSSPNPSQGD</sequence>
<dbReference type="InterPro" id="IPR054105">
    <property type="entry name" value="WHD_NrtR"/>
</dbReference>
<evidence type="ECO:0000259" key="3">
    <source>
        <dbReference type="Pfam" id="PF21906"/>
    </source>
</evidence>
<gene>
    <name evidence="4" type="ORF">ABS772_22390</name>
</gene>
<dbReference type="InterPro" id="IPR036390">
    <property type="entry name" value="WH_DNA-bd_sf"/>
</dbReference>
<dbReference type="Gene3D" id="3.90.79.10">
    <property type="entry name" value="Nucleoside Triphosphate Pyrophosphohydrolase"/>
    <property type="match status" value="1"/>
</dbReference>
<reference evidence="4 5" key="1">
    <citation type="submission" date="2024-06" db="EMBL/GenBank/DDBJ databases">
        <authorList>
            <person name="Campbell A.G."/>
        </authorList>
    </citation>
    <scope>NUCLEOTIDE SEQUENCE [LARGE SCALE GENOMIC DNA]</scope>
    <source>
        <strain evidence="4 5">EM12</strain>
    </source>
</reference>
<dbReference type="SUPFAM" id="SSF55811">
    <property type="entry name" value="Nudix"/>
    <property type="match status" value="1"/>
</dbReference>
<accession>A0ABV1QTK2</accession>
<dbReference type="Proteomes" id="UP001480955">
    <property type="component" value="Unassembled WGS sequence"/>
</dbReference>
<evidence type="ECO:0000313" key="4">
    <source>
        <dbReference type="EMBL" id="MER2252670.1"/>
    </source>
</evidence>
<dbReference type="InterPro" id="IPR015797">
    <property type="entry name" value="NUDIX_hydrolase-like_dom_sf"/>
</dbReference>
<protein>
    <submittedName>
        <fullName evidence="4">NUDIX domain-containing protein</fullName>
    </submittedName>
</protein>
<proteinExistence type="predicted"/>
<dbReference type="Pfam" id="PF21906">
    <property type="entry name" value="WHD_NrtR"/>
    <property type="match status" value="1"/>
</dbReference>
<organism evidence="4 5">
    <name type="scientific">Methylorubrum podarium</name>
    <dbReference type="NCBI Taxonomy" id="200476"/>
    <lineage>
        <taxon>Bacteria</taxon>
        <taxon>Pseudomonadati</taxon>
        <taxon>Pseudomonadota</taxon>
        <taxon>Alphaproteobacteria</taxon>
        <taxon>Hyphomicrobiales</taxon>
        <taxon>Methylobacteriaceae</taxon>
        <taxon>Methylorubrum</taxon>
    </lineage>
</organism>
<dbReference type="PANTHER" id="PTHR43736:SF4">
    <property type="entry name" value="SLR1690 PROTEIN"/>
    <property type="match status" value="1"/>
</dbReference>
<dbReference type="RefSeq" id="WP_350396933.1">
    <property type="nucleotide sequence ID" value="NZ_JBELQE010000117.1"/>
</dbReference>
<evidence type="ECO:0000259" key="2">
    <source>
        <dbReference type="Pfam" id="PF00293"/>
    </source>
</evidence>
<feature type="domain" description="Nudix hydrolase" evidence="2">
    <location>
        <begin position="24"/>
        <end position="114"/>
    </location>
</feature>
<comment type="caution">
    <text evidence="4">The sequence shown here is derived from an EMBL/GenBank/DDBJ whole genome shotgun (WGS) entry which is preliminary data.</text>
</comment>
<name>A0ABV1QTK2_9HYPH</name>
<keyword evidence="5" id="KW-1185">Reference proteome</keyword>
<dbReference type="Pfam" id="PF00293">
    <property type="entry name" value="NUDIX"/>
    <property type="match status" value="1"/>
</dbReference>
<dbReference type="CDD" id="cd18873">
    <property type="entry name" value="NUDIX_NadM_like"/>
    <property type="match status" value="1"/>
</dbReference>
<feature type="region of interest" description="Disordered" evidence="1">
    <location>
        <begin position="221"/>
        <end position="266"/>
    </location>
</feature>
<feature type="domain" description="NrtR DNA-binding winged helix" evidence="3">
    <location>
        <begin position="178"/>
        <end position="237"/>
    </location>
</feature>